<evidence type="ECO:0000313" key="4">
    <source>
        <dbReference type="Proteomes" id="UP000467841"/>
    </source>
</evidence>
<dbReference type="NCBIfam" id="TIGR01640">
    <property type="entry name" value="F_box_assoc_1"/>
    <property type="match status" value="1"/>
</dbReference>
<reference evidence="3" key="1">
    <citation type="submission" date="2020-01" db="EMBL/GenBank/DDBJ databases">
        <authorList>
            <person name="Mishra B."/>
        </authorList>
    </citation>
    <scope>NUCLEOTIDE SEQUENCE [LARGE SCALE GENOMIC DNA]</scope>
</reference>
<feature type="region of interest" description="Disordered" evidence="1">
    <location>
        <begin position="290"/>
        <end position="332"/>
    </location>
</feature>
<feature type="compositionally biased region" description="Basic and acidic residues" evidence="1">
    <location>
        <begin position="290"/>
        <end position="299"/>
    </location>
</feature>
<evidence type="ECO:0000313" key="3">
    <source>
        <dbReference type="EMBL" id="CAA7045650.1"/>
    </source>
</evidence>
<comment type="caution">
    <text evidence="3">The sequence shown here is derived from an EMBL/GenBank/DDBJ whole genome shotgun (WGS) entry which is preliminary data.</text>
</comment>
<protein>
    <recommendedName>
        <fullName evidence="2">F-box associated beta-propeller type 3 domain-containing protein</fullName>
    </recommendedName>
</protein>
<dbReference type="AlphaFoldDB" id="A0A6D2K7V9"/>
<dbReference type="InterPro" id="IPR013187">
    <property type="entry name" value="F-box-assoc_dom_typ3"/>
</dbReference>
<evidence type="ECO:0000256" key="1">
    <source>
        <dbReference type="SAM" id="MobiDB-lite"/>
    </source>
</evidence>
<dbReference type="PANTHER" id="PTHR31111">
    <property type="entry name" value="BNAA05G37150D PROTEIN-RELATED"/>
    <property type="match status" value="1"/>
</dbReference>
<dbReference type="EMBL" id="CACVBM020001328">
    <property type="protein sequence ID" value="CAA7045650.1"/>
    <property type="molecule type" value="Genomic_DNA"/>
</dbReference>
<dbReference type="OrthoDB" id="1028453at2759"/>
<sequence length="347" mass="39407">MKICGDVLRERCSYTSGLIYFPDIWIKGIEMWDTQPVVCNPITGRYGILPVLMRYRKSKSVLGFNPMGKQFKVVAESFPFCSERDHHKILTLGNGKLGWRSKNSHCPSYRESLGQGICINGFCYFLVDHYKEPYSVILCVHVRSEKFKLIDAGCFCYLNKVKLVNYKGRLGGISFTYAIYDGMLTNTLELCMCVLEDVETQEWSKSVYSLGAKAPLDPLNHYVVGVTSAGEIVLSSKDTTKQFYVFYFSPERNTLQKVEIQGLKDKCSVHVFVDHVEDIDVNDANQLSRPVKEGLEITRKRPVPPKQPKPQKQHTSRGLGKSHPSVKNKQPAILLGNKYELLTDDIE</sequence>
<dbReference type="Proteomes" id="UP000467841">
    <property type="component" value="Unassembled WGS sequence"/>
</dbReference>
<evidence type="ECO:0000259" key="2">
    <source>
        <dbReference type="Pfam" id="PF08268"/>
    </source>
</evidence>
<dbReference type="Pfam" id="PF08268">
    <property type="entry name" value="FBA_3"/>
    <property type="match status" value="1"/>
</dbReference>
<accession>A0A6D2K7V9</accession>
<keyword evidence="4" id="KW-1185">Reference proteome</keyword>
<dbReference type="PANTHER" id="PTHR31111:SF130">
    <property type="entry name" value="F-BOX ASSOCIATED UBIQUITINATION EFFECTOR FAMILY PROTEIN"/>
    <property type="match status" value="1"/>
</dbReference>
<feature type="domain" description="F-box associated beta-propeller type 3" evidence="2">
    <location>
        <begin position="8"/>
        <end position="276"/>
    </location>
</feature>
<gene>
    <name evidence="3" type="ORF">MERR_LOCUS32885</name>
</gene>
<name>A0A6D2K7V9_9BRAS</name>
<dbReference type="InterPro" id="IPR017451">
    <property type="entry name" value="F-box-assoc_interact_dom"/>
</dbReference>
<proteinExistence type="predicted"/>
<organism evidence="3 4">
    <name type="scientific">Microthlaspi erraticum</name>
    <dbReference type="NCBI Taxonomy" id="1685480"/>
    <lineage>
        <taxon>Eukaryota</taxon>
        <taxon>Viridiplantae</taxon>
        <taxon>Streptophyta</taxon>
        <taxon>Embryophyta</taxon>
        <taxon>Tracheophyta</taxon>
        <taxon>Spermatophyta</taxon>
        <taxon>Magnoliopsida</taxon>
        <taxon>eudicotyledons</taxon>
        <taxon>Gunneridae</taxon>
        <taxon>Pentapetalae</taxon>
        <taxon>rosids</taxon>
        <taxon>malvids</taxon>
        <taxon>Brassicales</taxon>
        <taxon>Brassicaceae</taxon>
        <taxon>Coluteocarpeae</taxon>
        <taxon>Microthlaspi</taxon>
    </lineage>
</organism>